<sequence>MNARHRSRHAAAALALIAGIALAGCSSAPKRPDPTPLGAVPPILQVAQAWHAELGAALPQTFSPVLAAGGVVVAAADGSVARFDATSGRELWRSRVPGGISAGVGSDGRFSAVVNARNQLASLGPQGQLLWLYQLPTSVITPPLMVEGVDVPVIESILDNNVWTLSVMLSWLPVAPELTNVIGVPLTVMVSPAAKLVESESEPAAPDKSVAPVIGAAALLFCTVPVAVPAGSKKSCPASTAEAATSVVLASALIDAFNAAVRLLAVAVGVVPIAKLPVGGGVALDAVN</sequence>
<proteinExistence type="predicted"/>
<dbReference type="PROSITE" id="PS51257">
    <property type="entry name" value="PROKAR_LIPOPROTEIN"/>
    <property type="match status" value="1"/>
</dbReference>
<evidence type="ECO:0000259" key="1">
    <source>
        <dbReference type="Pfam" id="PF13360"/>
    </source>
</evidence>
<dbReference type="InterPro" id="IPR011047">
    <property type="entry name" value="Quinoprotein_ADH-like_sf"/>
</dbReference>
<gene>
    <name evidence="2" type="primary">bamB_9</name>
    <name evidence="2" type="ORF">GALL_381200</name>
</gene>
<name>A0A1J5Q9S1_9ZZZZ</name>
<reference evidence="2" key="1">
    <citation type="submission" date="2016-10" db="EMBL/GenBank/DDBJ databases">
        <title>Sequence of Gallionella enrichment culture.</title>
        <authorList>
            <person name="Poehlein A."/>
            <person name="Muehling M."/>
            <person name="Daniel R."/>
        </authorList>
    </citation>
    <scope>NUCLEOTIDE SEQUENCE</scope>
</reference>
<dbReference type="Gene3D" id="2.130.10.10">
    <property type="entry name" value="YVTN repeat-like/Quinoprotein amine dehydrogenase"/>
    <property type="match status" value="1"/>
</dbReference>
<dbReference type="SUPFAM" id="SSF50998">
    <property type="entry name" value="Quinoprotein alcohol dehydrogenase-like"/>
    <property type="match status" value="1"/>
</dbReference>
<feature type="domain" description="Pyrrolo-quinoline quinone repeat" evidence="1">
    <location>
        <begin position="77"/>
        <end position="150"/>
    </location>
</feature>
<protein>
    <submittedName>
        <fullName evidence="2">Outer membrane protein assembly factor BamB</fullName>
    </submittedName>
</protein>
<dbReference type="AlphaFoldDB" id="A0A1J5Q9S1"/>
<dbReference type="EMBL" id="MLJW01001104">
    <property type="protein sequence ID" value="OIQ80136.1"/>
    <property type="molecule type" value="Genomic_DNA"/>
</dbReference>
<comment type="caution">
    <text evidence="2">The sequence shown here is derived from an EMBL/GenBank/DDBJ whole genome shotgun (WGS) entry which is preliminary data.</text>
</comment>
<organism evidence="2">
    <name type="scientific">mine drainage metagenome</name>
    <dbReference type="NCBI Taxonomy" id="410659"/>
    <lineage>
        <taxon>unclassified sequences</taxon>
        <taxon>metagenomes</taxon>
        <taxon>ecological metagenomes</taxon>
    </lineage>
</organism>
<dbReference type="Pfam" id="PF13360">
    <property type="entry name" value="PQQ_2"/>
    <property type="match status" value="1"/>
</dbReference>
<dbReference type="InterPro" id="IPR002372">
    <property type="entry name" value="PQQ_rpt_dom"/>
</dbReference>
<evidence type="ECO:0000313" key="2">
    <source>
        <dbReference type="EMBL" id="OIQ80136.1"/>
    </source>
</evidence>
<dbReference type="InterPro" id="IPR015943">
    <property type="entry name" value="WD40/YVTN_repeat-like_dom_sf"/>
</dbReference>
<accession>A0A1J5Q9S1</accession>